<dbReference type="PANTHER" id="PTHR33706">
    <property type="entry name" value="MORN VARIANT REPEAT PROTEIN"/>
    <property type="match status" value="1"/>
</dbReference>
<dbReference type="Gene3D" id="2.20.110.10">
    <property type="entry name" value="Histone H3 K4-specific methyltransferase SET7/9 N-terminal domain"/>
    <property type="match status" value="3"/>
</dbReference>
<gene>
    <name evidence="2" type="ORF">CUZ56_02363</name>
</gene>
<accession>A0A433SB97</accession>
<dbReference type="SUPFAM" id="SSF82185">
    <property type="entry name" value="Histone H3 K4-specific methyltransferase SET7/9 N-terminal domain"/>
    <property type="match status" value="3"/>
</dbReference>
<feature type="compositionally biased region" description="Polar residues" evidence="1">
    <location>
        <begin position="1"/>
        <end position="12"/>
    </location>
</feature>
<keyword evidence="3" id="KW-1185">Reference proteome</keyword>
<dbReference type="Pfam" id="PF07661">
    <property type="entry name" value="MORN_2"/>
    <property type="match status" value="3"/>
</dbReference>
<dbReference type="PANTHER" id="PTHR33706:SF1">
    <property type="entry name" value="TPR REPEAT PROTEIN"/>
    <property type="match status" value="1"/>
</dbReference>
<protein>
    <recommendedName>
        <fullName evidence="4">Antitoxin YwqK</fullName>
    </recommendedName>
</protein>
<dbReference type="Gene3D" id="3.90.930.1">
    <property type="match status" value="1"/>
</dbReference>
<name>A0A433SB97_9BURK</name>
<evidence type="ECO:0000313" key="2">
    <source>
        <dbReference type="EMBL" id="RUS66005.1"/>
    </source>
</evidence>
<evidence type="ECO:0000313" key="3">
    <source>
        <dbReference type="Proteomes" id="UP000286947"/>
    </source>
</evidence>
<evidence type="ECO:0000256" key="1">
    <source>
        <dbReference type="SAM" id="MobiDB-lite"/>
    </source>
</evidence>
<dbReference type="InterPro" id="IPR011652">
    <property type="entry name" value="MORN_2"/>
</dbReference>
<organism evidence="2 3">
    <name type="scientific">Saezia sanguinis</name>
    <dbReference type="NCBI Taxonomy" id="1965230"/>
    <lineage>
        <taxon>Bacteria</taxon>
        <taxon>Pseudomonadati</taxon>
        <taxon>Pseudomonadota</taxon>
        <taxon>Betaproteobacteria</taxon>
        <taxon>Burkholderiales</taxon>
        <taxon>Saeziaceae</taxon>
        <taxon>Saezia</taxon>
    </lineage>
</organism>
<dbReference type="Proteomes" id="UP000286947">
    <property type="component" value="Unassembled WGS sequence"/>
</dbReference>
<evidence type="ECO:0008006" key="4">
    <source>
        <dbReference type="Google" id="ProtNLM"/>
    </source>
</evidence>
<dbReference type="AlphaFoldDB" id="A0A433SB97"/>
<feature type="region of interest" description="Disordered" evidence="1">
    <location>
        <begin position="1"/>
        <end position="30"/>
    </location>
</feature>
<proteinExistence type="predicted"/>
<comment type="caution">
    <text evidence="2">The sequence shown here is derived from an EMBL/GenBank/DDBJ whole genome shotgun (WGS) entry which is preliminary data.</text>
</comment>
<reference evidence="2 3" key="1">
    <citation type="submission" date="2018-01" db="EMBL/GenBank/DDBJ databases">
        <title>Saezia sanguinis gen. nov., sp. nov., in the order Burkholderiales isolated from human blood.</title>
        <authorList>
            <person name="Medina-Pascual M.J."/>
            <person name="Valdezate S."/>
            <person name="Monzon S."/>
            <person name="Cuesta I."/>
            <person name="Carrasco G."/>
            <person name="Villalon P."/>
            <person name="Saez-Nieto J.A."/>
        </authorList>
    </citation>
    <scope>NUCLEOTIDE SEQUENCE [LARGE SCALE GENOMIC DNA]</scope>
    <source>
        <strain evidence="2 3">CNM695-12</strain>
    </source>
</reference>
<dbReference type="EMBL" id="PQSP01000007">
    <property type="protein sequence ID" value="RUS66005.1"/>
    <property type="molecule type" value="Genomic_DNA"/>
</dbReference>
<sequence>MSGMQPSSVQHNSGDDEVMNPQKGRSFTEKTTRWARSISIPAGALLIALAGITAGALSACSTQESGDASALRDAGMRALPYQVGQVVIGNDLYERKFLGVSVADGTDGYLVQEFYKQSGDKYTDPFVLSSLDDVTRGLVDADTPMAAELPRCDQGLAIVGLYTAWYPNGQKMLQGRHRAAASTASAVCTADGTWTWWSEGGEKIREVTYQNGQQAGPWTQWWPSGQMAVQGLYEQSAPESTSAAEGQWQWWWENGQLQAQGTFVNGQRQGQWTLWYDNGQMYEQGEYFDGRKAGPWQRWWRNGQLYERGGYDKGIRTGYWQRWNAQGSTVPLRLVMPAGPGATQKSQGEQVPFVSGDIVAGSKAYYRRFLGVTEKGFFEVQDFYRSNDAKLTDPYLLMEAADVIRGMDDLHGLYHYEGDEPLRMTGSYTRWHANGNQQVAIRFINGVPDGAYALWWENGQKRLQGTYRLGRQIGLWSWWREDGQLSGTGHYLDGLRSGEWSSWHGNGQLGSKGDYLHDERVGQWQHWDADGSLRGEASDPQAE</sequence>